<keyword evidence="1" id="KW-0805">Transcription regulation</keyword>
<evidence type="ECO:0000256" key="4">
    <source>
        <dbReference type="PROSITE-ProRule" id="PRU00335"/>
    </source>
</evidence>
<sequence>MARAGLDKETVIRKAAELANEIGYDKITLKLLAEHLNVQPPSLYNHIKGIEELQKEIMLFGWRQMDKALTGAAVCVSGYIALEAICRAFYKYATENPGVFNAMLWYNKFENEETQNATKEMFSIIYKAFTMLNISKENSEHLIRTYRGFLEGFALLVNNHAFGNPVSIEESFEISLRVLIAGTKALEGK</sequence>
<organism evidence="7 9">
    <name type="scientific">Acutalibacter muris</name>
    <dbReference type="NCBI Taxonomy" id="1796620"/>
    <lineage>
        <taxon>Bacteria</taxon>
        <taxon>Bacillati</taxon>
        <taxon>Bacillota</taxon>
        <taxon>Clostridia</taxon>
        <taxon>Eubacteriales</taxon>
        <taxon>Acutalibacteraceae</taxon>
        <taxon>Acutalibacter</taxon>
    </lineage>
</organism>
<dbReference type="InterPro" id="IPR001647">
    <property type="entry name" value="HTH_TetR"/>
</dbReference>
<reference evidence="6" key="1">
    <citation type="journal article" date="2017" name="Genome Announc.">
        <title>High-Quality Whole-Genome Sequences of the Oligo-Mouse-Microbiota Bacterial Community.</title>
        <authorList>
            <person name="Garzetti D."/>
            <person name="Brugiroux S."/>
            <person name="Bunk B."/>
            <person name="Pukall R."/>
            <person name="McCoy K.D."/>
            <person name="Macpherson A.J."/>
            <person name="Stecher B."/>
        </authorList>
    </citation>
    <scope>NUCLEOTIDE SEQUENCE</scope>
    <source>
        <strain evidence="6">KB18</strain>
    </source>
</reference>
<dbReference type="Gene3D" id="1.10.10.60">
    <property type="entry name" value="Homeodomain-like"/>
    <property type="match status" value="1"/>
</dbReference>
<gene>
    <name evidence="6" type="ORF">ADH66_09940</name>
    <name evidence="7" type="ORF">I5Q82_00260</name>
</gene>
<dbReference type="KEGG" id="amur:ADH66_09940"/>
<dbReference type="Pfam" id="PF13305">
    <property type="entry name" value="TetR_C_33"/>
    <property type="match status" value="1"/>
</dbReference>
<dbReference type="RefSeq" id="WP_066541263.1">
    <property type="nucleotide sequence ID" value="NZ_CP021422.1"/>
</dbReference>
<evidence type="ECO:0000259" key="5">
    <source>
        <dbReference type="PROSITE" id="PS50977"/>
    </source>
</evidence>
<keyword evidence="3" id="KW-0804">Transcription</keyword>
<keyword evidence="8" id="KW-1185">Reference proteome</keyword>
<dbReference type="InterPro" id="IPR003012">
    <property type="entry name" value="Tet_transcr_reg_TetR"/>
</dbReference>
<dbReference type="GO" id="GO:0003677">
    <property type="term" value="F:DNA binding"/>
    <property type="evidence" value="ECO:0007669"/>
    <property type="project" value="UniProtKB-UniRule"/>
</dbReference>
<dbReference type="Gene3D" id="1.10.357.10">
    <property type="entry name" value="Tetracycline Repressor, domain 2"/>
    <property type="match status" value="1"/>
</dbReference>
<evidence type="ECO:0000256" key="3">
    <source>
        <dbReference type="ARBA" id="ARBA00023163"/>
    </source>
</evidence>
<feature type="domain" description="HTH tetR-type" evidence="5">
    <location>
        <begin position="5"/>
        <end position="65"/>
    </location>
</feature>
<dbReference type="EMBL" id="CP021422">
    <property type="protein sequence ID" value="ASB40942.1"/>
    <property type="molecule type" value="Genomic_DNA"/>
</dbReference>
<dbReference type="Pfam" id="PF00440">
    <property type="entry name" value="TetR_N"/>
    <property type="match status" value="1"/>
</dbReference>
<dbReference type="Proteomes" id="UP000596035">
    <property type="component" value="Chromosome"/>
</dbReference>
<dbReference type="SUPFAM" id="SSF46689">
    <property type="entry name" value="Homeodomain-like"/>
    <property type="match status" value="1"/>
</dbReference>
<dbReference type="InterPro" id="IPR009057">
    <property type="entry name" value="Homeodomain-like_sf"/>
</dbReference>
<feature type="DNA-binding region" description="H-T-H motif" evidence="4">
    <location>
        <begin position="28"/>
        <end position="47"/>
    </location>
</feature>
<accession>A0A1Z2XR67</accession>
<reference evidence="7 9" key="3">
    <citation type="submission" date="2020-11" db="EMBL/GenBank/DDBJ databases">
        <title>Closed and high quality bacterial genomes of the OMM12 community.</title>
        <authorList>
            <person name="Marbouty M."/>
            <person name="Lamy-Besnier Q."/>
            <person name="Debarbieux L."/>
            <person name="Koszul R."/>
        </authorList>
    </citation>
    <scope>NUCLEOTIDE SEQUENCE [LARGE SCALE GENOMIC DNA]</scope>
    <source>
        <strain evidence="7 9">KB18</strain>
    </source>
</reference>
<proteinExistence type="predicted"/>
<dbReference type="Proteomes" id="UP000196710">
    <property type="component" value="Chromosome"/>
</dbReference>
<dbReference type="EMBL" id="CP065321">
    <property type="protein sequence ID" value="QQR30222.1"/>
    <property type="molecule type" value="Genomic_DNA"/>
</dbReference>
<keyword evidence="2 4" id="KW-0238">DNA-binding</keyword>
<evidence type="ECO:0000313" key="6">
    <source>
        <dbReference type="EMBL" id="ASB40942.1"/>
    </source>
</evidence>
<dbReference type="PROSITE" id="PS50977">
    <property type="entry name" value="HTH_TETR_2"/>
    <property type="match status" value="1"/>
</dbReference>
<dbReference type="PRINTS" id="PR00400">
    <property type="entry name" value="TETREPRESSOR"/>
</dbReference>
<evidence type="ECO:0000313" key="7">
    <source>
        <dbReference type="EMBL" id="QQR30222.1"/>
    </source>
</evidence>
<reference evidence="8" key="2">
    <citation type="submission" date="2017-05" db="EMBL/GenBank/DDBJ databases">
        <title>Improved OligoMM genomes.</title>
        <authorList>
            <person name="Garzetti D."/>
        </authorList>
    </citation>
    <scope>NUCLEOTIDE SEQUENCE [LARGE SCALE GENOMIC DNA]</scope>
    <source>
        <strain evidence="8">KB18</strain>
    </source>
</reference>
<evidence type="ECO:0000256" key="2">
    <source>
        <dbReference type="ARBA" id="ARBA00023125"/>
    </source>
</evidence>
<dbReference type="GO" id="GO:0045892">
    <property type="term" value="P:negative regulation of DNA-templated transcription"/>
    <property type="evidence" value="ECO:0007669"/>
    <property type="project" value="InterPro"/>
</dbReference>
<dbReference type="AlphaFoldDB" id="A0A1Z2XR67"/>
<evidence type="ECO:0000256" key="1">
    <source>
        <dbReference type="ARBA" id="ARBA00023015"/>
    </source>
</evidence>
<dbReference type="GO" id="GO:0046677">
    <property type="term" value="P:response to antibiotic"/>
    <property type="evidence" value="ECO:0007669"/>
    <property type="project" value="InterPro"/>
</dbReference>
<dbReference type="SUPFAM" id="SSF48498">
    <property type="entry name" value="Tetracyclin repressor-like, C-terminal domain"/>
    <property type="match status" value="1"/>
</dbReference>
<dbReference type="InterPro" id="IPR025996">
    <property type="entry name" value="MT1864/Rv1816-like_C"/>
</dbReference>
<name>A0A1Z2XR67_9FIRM</name>
<evidence type="ECO:0000313" key="8">
    <source>
        <dbReference type="Proteomes" id="UP000196710"/>
    </source>
</evidence>
<evidence type="ECO:0000313" key="9">
    <source>
        <dbReference type="Proteomes" id="UP000596035"/>
    </source>
</evidence>
<dbReference type="InterPro" id="IPR036271">
    <property type="entry name" value="Tet_transcr_reg_TetR-rel_C_sf"/>
</dbReference>
<protein>
    <submittedName>
        <fullName evidence="6">TetR family transcriptional regulator</fullName>
    </submittedName>
    <submittedName>
        <fullName evidence="7">WHG domain-containing protein</fullName>
    </submittedName>
</protein>